<gene>
    <name evidence="1" type="ORF">SAMEA4029010_CIC11G00000005649</name>
</gene>
<sequence>MTLITTPDAEADVTLLLTALEKYLSDHFLLFGSISSKARYLEAANHLPDHICEVLVMLLKLDVNSHQYAWLQSTLALVEVSVSICDAHSQFGTLADPQVARATDALRARLVDVFGATNKFLTSWNLSILSANSTVAKQSSLAYLNLISKMSDVLVSSQYHLGGQRDVNILSETLMRLSKFIDNDLSMFTTLVCIGKAAFFAGQPEAVIPLAFSEEAIVTEATATDILDQDPNLADVMDFYRYYGYCFVTLSVLGDKIMQTYTDLADVFLRVLLNLPNVEMAFLRHVVLAFTTEDREELSFFFLLNTQLRLTSLEQYLRPDSKVREELMYFTSALNARISKDLAHQASPSQSYSSSAISIPNLEHRIGNQATTHNARTLSCILSDGTYKEKVNLVVQFFKSSGVPQLQLLNGVKHAGCLIDFLKLFNLKGAPLFSEIALKVNNEALLHYISNIDGEKYPGKLLYVEAVDKIVKLLMLLSVLHLSDTTGLSSDPDALIAKLVNTGHTFQELAEVKELVFVDGNKFGRKHFLMLEDERIAKQFAILQRTNELEICVQKLM</sequence>
<name>A0A1L0C1S9_9ASCO</name>
<dbReference type="OrthoDB" id="4093184at2759"/>
<reference evidence="1 2" key="1">
    <citation type="submission" date="2016-10" db="EMBL/GenBank/DDBJ databases">
        <authorList>
            <person name="de Groot N.N."/>
        </authorList>
    </citation>
    <scope>NUCLEOTIDE SEQUENCE [LARGE SCALE GENOMIC DNA]</scope>
    <source>
        <strain evidence="1 2">CBS 141442</strain>
    </source>
</reference>
<dbReference type="EMBL" id="LT635761">
    <property type="protein sequence ID" value="SGZ57527.1"/>
    <property type="molecule type" value="Genomic_DNA"/>
</dbReference>
<protein>
    <submittedName>
        <fullName evidence="1">CIC11C00000005649</fullName>
    </submittedName>
</protein>
<evidence type="ECO:0000313" key="2">
    <source>
        <dbReference type="Proteomes" id="UP000182334"/>
    </source>
</evidence>
<dbReference type="Proteomes" id="UP000182334">
    <property type="component" value="Chromosome VI"/>
</dbReference>
<accession>A0A1L0C1S9</accession>
<organism evidence="1 2">
    <name type="scientific">Sungouiella intermedia</name>
    <dbReference type="NCBI Taxonomy" id="45354"/>
    <lineage>
        <taxon>Eukaryota</taxon>
        <taxon>Fungi</taxon>
        <taxon>Dikarya</taxon>
        <taxon>Ascomycota</taxon>
        <taxon>Saccharomycotina</taxon>
        <taxon>Pichiomycetes</taxon>
        <taxon>Metschnikowiaceae</taxon>
        <taxon>Sungouiella</taxon>
    </lineage>
</organism>
<proteinExistence type="predicted"/>
<evidence type="ECO:0000313" key="1">
    <source>
        <dbReference type="EMBL" id="SGZ57527.1"/>
    </source>
</evidence>
<keyword evidence="2" id="KW-1185">Reference proteome</keyword>
<dbReference type="AlphaFoldDB" id="A0A1L0C1S9"/>